<evidence type="ECO:0000256" key="2">
    <source>
        <dbReference type="ARBA" id="ARBA00005417"/>
    </source>
</evidence>
<dbReference type="RefSeq" id="WP_111651180.1">
    <property type="nucleotide sequence ID" value="NZ_JACHWI010000011.1"/>
</dbReference>
<keyword evidence="5 8" id="KW-0067">ATP-binding</keyword>
<dbReference type="SUPFAM" id="SSF52540">
    <property type="entry name" value="P-loop containing nucleoside triphosphate hydrolases"/>
    <property type="match status" value="1"/>
</dbReference>
<reference evidence="8 9" key="1">
    <citation type="submission" date="2018-06" db="EMBL/GenBank/DDBJ databases">
        <title>Genomic Encyclopedia of Type Strains, Phase III (KMG-III): the genomes of soil and plant-associated and newly described type strains.</title>
        <authorList>
            <person name="Whitman W."/>
        </authorList>
    </citation>
    <scope>NUCLEOTIDE SEQUENCE [LARGE SCALE GENOMIC DNA]</scope>
    <source>
        <strain evidence="8 9">CGMCC 4.7090</strain>
    </source>
</reference>
<dbReference type="Proteomes" id="UP000249341">
    <property type="component" value="Unassembled WGS sequence"/>
</dbReference>
<dbReference type="CDD" id="cd03230">
    <property type="entry name" value="ABC_DR_subfamily_A"/>
    <property type="match status" value="1"/>
</dbReference>
<dbReference type="PROSITE" id="PS50893">
    <property type="entry name" value="ABC_TRANSPORTER_2"/>
    <property type="match status" value="1"/>
</dbReference>
<evidence type="ECO:0000256" key="5">
    <source>
        <dbReference type="ARBA" id="ARBA00022840"/>
    </source>
</evidence>
<comment type="similarity">
    <text evidence="2">Belongs to the ABC transporter superfamily.</text>
</comment>
<dbReference type="Pfam" id="PF00005">
    <property type="entry name" value="ABC_tran"/>
    <property type="match status" value="1"/>
</dbReference>
<keyword evidence="6" id="KW-0046">Antibiotic resistance</keyword>
<keyword evidence="4" id="KW-0547">Nucleotide-binding</keyword>
<proteinExistence type="inferred from homology"/>
<name>A0A327Z836_9ACTN</name>
<dbReference type="InterPro" id="IPR027417">
    <property type="entry name" value="P-loop_NTPase"/>
</dbReference>
<dbReference type="AlphaFoldDB" id="A0A327Z836"/>
<dbReference type="GO" id="GO:0005524">
    <property type="term" value="F:ATP binding"/>
    <property type="evidence" value="ECO:0007669"/>
    <property type="project" value="UniProtKB-KW"/>
</dbReference>
<keyword evidence="9" id="KW-1185">Reference proteome</keyword>
<dbReference type="GO" id="GO:0005886">
    <property type="term" value="C:plasma membrane"/>
    <property type="evidence" value="ECO:0007669"/>
    <property type="project" value="UniProtKB-SubCell"/>
</dbReference>
<dbReference type="GO" id="GO:0016887">
    <property type="term" value="F:ATP hydrolysis activity"/>
    <property type="evidence" value="ECO:0007669"/>
    <property type="project" value="InterPro"/>
</dbReference>
<gene>
    <name evidence="8" type="ORF">B0I29_111108</name>
</gene>
<sequence>MTTTTSAAVEVRSLRRRYGSFEAVRGVSFDVRRGELFALLGTNGAGKTTTMDMVAGFGRPDAGNVRVLGRDPYSERRVLRPRLGIMLQEGGLPPDLTVSESAAMWAGTLTDPRPVVEALDLVDLRHREHVRVRQLSGGERRRLDLALAVMGRPAVLLLDEPTTGLDPENRRNAWQMVRALLADGVTVLMTTHYLNEAQELADRLAIMHRGEVVTAGSTAEVVAQHPARIIFGLPHGVDLPALPGLRDPYDGEHGPGRVTLRTDDLQDTLTELLGWARRHDIELAGLEARPASLEEAFLAVAESEEVPA</sequence>
<dbReference type="PROSITE" id="PS00211">
    <property type="entry name" value="ABC_TRANSPORTER_1"/>
    <property type="match status" value="1"/>
</dbReference>
<dbReference type="PANTHER" id="PTHR42711:SF5">
    <property type="entry name" value="ABC TRANSPORTER ATP-BINDING PROTEIN NATA"/>
    <property type="match status" value="1"/>
</dbReference>
<dbReference type="InterPro" id="IPR017871">
    <property type="entry name" value="ABC_transporter-like_CS"/>
</dbReference>
<evidence type="ECO:0000313" key="9">
    <source>
        <dbReference type="Proteomes" id="UP000249341"/>
    </source>
</evidence>
<dbReference type="Gene3D" id="3.40.50.300">
    <property type="entry name" value="P-loop containing nucleotide triphosphate hydrolases"/>
    <property type="match status" value="1"/>
</dbReference>
<keyword evidence="3" id="KW-0813">Transport</keyword>
<dbReference type="GO" id="GO:0046677">
    <property type="term" value="P:response to antibiotic"/>
    <property type="evidence" value="ECO:0007669"/>
    <property type="project" value="UniProtKB-KW"/>
</dbReference>
<dbReference type="InterPro" id="IPR003593">
    <property type="entry name" value="AAA+_ATPase"/>
</dbReference>
<protein>
    <submittedName>
        <fullName evidence="8">ABC-2 type transport system ATP-binding protein</fullName>
    </submittedName>
</protein>
<evidence type="ECO:0000256" key="6">
    <source>
        <dbReference type="ARBA" id="ARBA00023251"/>
    </source>
</evidence>
<comment type="subcellular location">
    <subcellularLocation>
        <location evidence="1">Cell membrane</location>
        <topology evidence="1">Peripheral membrane protein</topology>
    </subcellularLocation>
</comment>
<evidence type="ECO:0000256" key="4">
    <source>
        <dbReference type="ARBA" id="ARBA00022741"/>
    </source>
</evidence>
<dbReference type="EMBL" id="QLMJ01000011">
    <property type="protein sequence ID" value="RAK34509.1"/>
    <property type="molecule type" value="Genomic_DNA"/>
</dbReference>
<dbReference type="PANTHER" id="PTHR42711">
    <property type="entry name" value="ABC TRANSPORTER ATP-BINDING PROTEIN"/>
    <property type="match status" value="1"/>
</dbReference>
<dbReference type="InterPro" id="IPR050763">
    <property type="entry name" value="ABC_transporter_ATP-binding"/>
</dbReference>
<feature type="domain" description="ABC transporter" evidence="7">
    <location>
        <begin position="9"/>
        <end position="234"/>
    </location>
</feature>
<dbReference type="InterPro" id="IPR003439">
    <property type="entry name" value="ABC_transporter-like_ATP-bd"/>
</dbReference>
<evidence type="ECO:0000256" key="1">
    <source>
        <dbReference type="ARBA" id="ARBA00004202"/>
    </source>
</evidence>
<accession>A0A327Z836</accession>
<evidence type="ECO:0000256" key="3">
    <source>
        <dbReference type="ARBA" id="ARBA00022448"/>
    </source>
</evidence>
<dbReference type="OrthoDB" id="9804819at2"/>
<dbReference type="SMART" id="SM00382">
    <property type="entry name" value="AAA"/>
    <property type="match status" value="1"/>
</dbReference>
<organism evidence="8 9">
    <name type="scientific">Actinoplanes lutulentus</name>
    <dbReference type="NCBI Taxonomy" id="1287878"/>
    <lineage>
        <taxon>Bacteria</taxon>
        <taxon>Bacillati</taxon>
        <taxon>Actinomycetota</taxon>
        <taxon>Actinomycetes</taxon>
        <taxon>Micromonosporales</taxon>
        <taxon>Micromonosporaceae</taxon>
        <taxon>Actinoplanes</taxon>
    </lineage>
</organism>
<evidence type="ECO:0000259" key="7">
    <source>
        <dbReference type="PROSITE" id="PS50893"/>
    </source>
</evidence>
<evidence type="ECO:0000313" key="8">
    <source>
        <dbReference type="EMBL" id="RAK34509.1"/>
    </source>
</evidence>
<comment type="caution">
    <text evidence="8">The sequence shown here is derived from an EMBL/GenBank/DDBJ whole genome shotgun (WGS) entry which is preliminary data.</text>
</comment>